<evidence type="ECO:0008006" key="3">
    <source>
        <dbReference type="Google" id="ProtNLM"/>
    </source>
</evidence>
<dbReference type="AlphaFoldDB" id="A0A1X2GF31"/>
<gene>
    <name evidence="1" type="ORF">DM01DRAFT_234411</name>
</gene>
<reference evidence="1 2" key="1">
    <citation type="submission" date="2016-07" db="EMBL/GenBank/DDBJ databases">
        <title>Pervasive Adenine N6-methylation of Active Genes in Fungi.</title>
        <authorList>
            <consortium name="DOE Joint Genome Institute"/>
            <person name="Mondo S.J."/>
            <person name="Dannebaum R.O."/>
            <person name="Kuo R.C."/>
            <person name="Labutti K."/>
            <person name="Haridas S."/>
            <person name="Kuo A."/>
            <person name="Salamov A."/>
            <person name="Ahrendt S.R."/>
            <person name="Lipzen A."/>
            <person name="Sullivan W."/>
            <person name="Andreopoulos W.B."/>
            <person name="Clum A."/>
            <person name="Lindquist E."/>
            <person name="Daum C."/>
            <person name="Ramamoorthy G.K."/>
            <person name="Gryganskyi A."/>
            <person name="Culley D."/>
            <person name="Magnuson J.K."/>
            <person name="James T.Y."/>
            <person name="O'Malley M.A."/>
            <person name="Stajich J.E."/>
            <person name="Spatafora J.W."/>
            <person name="Visel A."/>
            <person name="Grigoriev I.V."/>
        </authorList>
    </citation>
    <scope>NUCLEOTIDE SEQUENCE [LARGE SCALE GENOMIC DNA]</scope>
    <source>
        <strain evidence="1 2">NRRL 3301</strain>
    </source>
</reference>
<dbReference type="OrthoDB" id="5572844at2759"/>
<dbReference type="Pfam" id="PF09729">
    <property type="entry name" value="Gti1_Pac2"/>
    <property type="match status" value="1"/>
</dbReference>
<dbReference type="InterPro" id="IPR018608">
    <property type="entry name" value="Gti1/Pac2"/>
</dbReference>
<dbReference type="PANTHER" id="PTHR28027:SF1">
    <property type="entry name" value="CAMP INDEPENDENT REGULATORY PROTEIN (AFU_ORTHOLOGUE AFUA_3G09640)"/>
    <property type="match status" value="1"/>
</dbReference>
<evidence type="ECO:0000313" key="1">
    <source>
        <dbReference type="EMBL" id="ORX51679.1"/>
    </source>
</evidence>
<dbReference type="Proteomes" id="UP000242146">
    <property type="component" value="Unassembled WGS sequence"/>
</dbReference>
<evidence type="ECO:0000313" key="2">
    <source>
        <dbReference type="Proteomes" id="UP000242146"/>
    </source>
</evidence>
<feature type="non-terminal residue" evidence="1">
    <location>
        <position position="156"/>
    </location>
</feature>
<proteinExistence type="predicted"/>
<dbReference type="EMBL" id="MCGT01000020">
    <property type="protein sequence ID" value="ORX51679.1"/>
    <property type="molecule type" value="Genomic_DNA"/>
</dbReference>
<dbReference type="GO" id="GO:0003677">
    <property type="term" value="F:DNA binding"/>
    <property type="evidence" value="ECO:0007669"/>
    <property type="project" value="TreeGrafter"/>
</dbReference>
<name>A0A1X2GF31_9FUNG</name>
<sequence>METFIGHIKTTKDALILFESCRLGELRRVKRRLCSRERSKIKSGSIFAFDESESGMCRWTDGRTWSPSRVLGSFLTYRELDTKRRPRKDGKDSCSYKPNGLIKQSFSICTSNNQKMHLISYYSKADIARGHLRTPSEDPAFAHITIPKGIYPELNP</sequence>
<dbReference type="PANTHER" id="PTHR28027">
    <property type="entry name" value="TRANSCRIPTIONAL REGULATOR MIT1"/>
    <property type="match status" value="1"/>
</dbReference>
<accession>A0A1X2GF31</accession>
<comment type="caution">
    <text evidence="1">The sequence shown here is derived from an EMBL/GenBank/DDBJ whole genome shotgun (WGS) entry which is preliminary data.</text>
</comment>
<keyword evidence="2" id="KW-1185">Reference proteome</keyword>
<protein>
    <recommendedName>
        <fullName evidence="3">Gti1/Pac2 family-domain-containing protein</fullName>
    </recommendedName>
</protein>
<organism evidence="1 2">
    <name type="scientific">Hesseltinella vesiculosa</name>
    <dbReference type="NCBI Taxonomy" id="101127"/>
    <lineage>
        <taxon>Eukaryota</taxon>
        <taxon>Fungi</taxon>
        <taxon>Fungi incertae sedis</taxon>
        <taxon>Mucoromycota</taxon>
        <taxon>Mucoromycotina</taxon>
        <taxon>Mucoromycetes</taxon>
        <taxon>Mucorales</taxon>
        <taxon>Cunninghamellaceae</taxon>
        <taxon>Hesseltinella</taxon>
    </lineage>
</organism>